<comment type="caution">
    <text evidence="2">The sequence shown here is derived from an EMBL/GenBank/DDBJ whole genome shotgun (WGS) entry which is preliminary data.</text>
</comment>
<accession>A0ABR1JBI3</accession>
<keyword evidence="1" id="KW-0472">Membrane</keyword>
<keyword evidence="3" id="KW-1185">Reference proteome</keyword>
<feature type="transmembrane region" description="Helical" evidence="1">
    <location>
        <begin position="68"/>
        <end position="90"/>
    </location>
</feature>
<proteinExistence type="predicted"/>
<dbReference type="Proteomes" id="UP001498398">
    <property type="component" value="Unassembled WGS sequence"/>
</dbReference>
<keyword evidence="1" id="KW-0812">Transmembrane</keyword>
<evidence type="ECO:0000313" key="3">
    <source>
        <dbReference type="Proteomes" id="UP001498398"/>
    </source>
</evidence>
<feature type="transmembrane region" description="Helical" evidence="1">
    <location>
        <begin position="12"/>
        <end position="33"/>
    </location>
</feature>
<evidence type="ECO:0000256" key="1">
    <source>
        <dbReference type="SAM" id="Phobius"/>
    </source>
</evidence>
<reference evidence="2 3" key="1">
    <citation type="submission" date="2024-01" db="EMBL/GenBank/DDBJ databases">
        <title>A draft genome for the cacao thread blight pathogen Marasmiellus scandens.</title>
        <authorList>
            <person name="Baruah I.K."/>
            <person name="Leung J."/>
            <person name="Bukari Y."/>
            <person name="Amoako-Attah I."/>
            <person name="Meinhardt L.W."/>
            <person name="Bailey B.A."/>
            <person name="Cohen S.P."/>
        </authorList>
    </citation>
    <scope>NUCLEOTIDE SEQUENCE [LARGE SCALE GENOMIC DNA]</scope>
    <source>
        <strain evidence="2 3">GH-19</strain>
    </source>
</reference>
<protein>
    <submittedName>
        <fullName evidence="2">Uncharacterized protein</fullName>
    </submittedName>
</protein>
<dbReference type="EMBL" id="JBANRG010000027">
    <property type="protein sequence ID" value="KAK7453306.1"/>
    <property type="molecule type" value="Genomic_DNA"/>
</dbReference>
<feature type="transmembrane region" description="Helical" evidence="1">
    <location>
        <begin position="122"/>
        <end position="144"/>
    </location>
</feature>
<evidence type="ECO:0000313" key="2">
    <source>
        <dbReference type="EMBL" id="KAK7453306.1"/>
    </source>
</evidence>
<sequence length="200" mass="21855">MSTYSDAAPLKLPRLVTLFFSFAWGVIAGGVAINAKVKSEQQKDDLERLIPPGATLDLDTSDVNSSGIVITVVSLIIAVLSLIYFILVLLSGHTRADSGSSSRRFHVGSVSHLSSRTLPFQWISLSFLAVWLFAVQTPFTSFFANRSAGVRVFIGTIELQPGVIQVIENELGITPVYKHIDYRESIIWLFDGPHLGGGYD</sequence>
<gene>
    <name evidence="2" type="ORF">VKT23_011981</name>
</gene>
<name>A0ABR1JBI3_9AGAR</name>
<organism evidence="2 3">
    <name type="scientific">Marasmiellus scandens</name>
    <dbReference type="NCBI Taxonomy" id="2682957"/>
    <lineage>
        <taxon>Eukaryota</taxon>
        <taxon>Fungi</taxon>
        <taxon>Dikarya</taxon>
        <taxon>Basidiomycota</taxon>
        <taxon>Agaricomycotina</taxon>
        <taxon>Agaricomycetes</taxon>
        <taxon>Agaricomycetidae</taxon>
        <taxon>Agaricales</taxon>
        <taxon>Marasmiineae</taxon>
        <taxon>Omphalotaceae</taxon>
        <taxon>Marasmiellus</taxon>
    </lineage>
</organism>
<keyword evidence="1" id="KW-1133">Transmembrane helix</keyword>